<comment type="caution">
    <text evidence="1">The sequence shown here is derived from an EMBL/GenBank/DDBJ whole genome shotgun (WGS) entry which is preliminary data.</text>
</comment>
<protein>
    <recommendedName>
        <fullName evidence="2">F-box associated domain-containing protein</fullName>
    </recommendedName>
</protein>
<accession>A0AAW2TTP4</accession>
<gene>
    <name evidence="1" type="ORF">Sradi_1726600</name>
</gene>
<organism evidence="1">
    <name type="scientific">Sesamum radiatum</name>
    <name type="common">Black benniseed</name>
    <dbReference type="NCBI Taxonomy" id="300843"/>
    <lineage>
        <taxon>Eukaryota</taxon>
        <taxon>Viridiplantae</taxon>
        <taxon>Streptophyta</taxon>
        <taxon>Embryophyta</taxon>
        <taxon>Tracheophyta</taxon>
        <taxon>Spermatophyta</taxon>
        <taxon>Magnoliopsida</taxon>
        <taxon>eudicotyledons</taxon>
        <taxon>Gunneridae</taxon>
        <taxon>Pentapetalae</taxon>
        <taxon>asterids</taxon>
        <taxon>lamiids</taxon>
        <taxon>Lamiales</taxon>
        <taxon>Pedaliaceae</taxon>
        <taxon>Sesamum</taxon>
    </lineage>
</organism>
<evidence type="ECO:0000313" key="1">
    <source>
        <dbReference type="EMBL" id="KAL0407922.1"/>
    </source>
</evidence>
<dbReference type="EMBL" id="JACGWJ010000007">
    <property type="protein sequence ID" value="KAL0407922.1"/>
    <property type="molecule type" value="Genomic_DNA"/>
</dbReference>
<dbReference type="AlphaFoldDB" id="A0AAW2TTP4"/>
<reference evidence="1" key="2">
    <citation type="journal article" date="2024" name="Plant">
        <title>Genomic evolution and insights into agronomic trait innovations of Sesamum species.</title>
        <authorList>
            <person name="Miao H."/>
            <person name="Wang L."/>
            <person name="Qu L."/>
            <person name="Liu H."/>
            <person name="Sun Y."/>
            <person name="Le M."/>
            <person name="Wang Q."/>
            <person name="Wei S."/>
            <person name="Zheng Y."/>
            <person name="Lin W."/>
            <person name="Duan Y."/>
            <person name="Cao H."/>
            <person name="Xiong S."/>
            <person name="Wang X."/>
            <person name="Wei L."/>
            <person name="Li C."/>
            <person name="Ma Q."/>
            <person name="Ju M."/>
            <person name="Zhao R."/>
            <person name="Li G."/>
            <person name="Mu C."/>
            <person name="Tian Q."/>
            <person name="Mei H."/>
            <person name="Zhang T."/>
            <person name="Gao T."/>
            <person name="Zhang H."/>
        </authorList>
    </citation>
    <scope>NUCLEOTIDE SEQUENCE</scope>
    <source>
        <strain evidence="1">G02</strain>
    </source>
</reference>
<reference evidence="1" key="1">
    <citation type="submission" date="2020-06" db="EMBL/GenBank/DDBJ databases">
        <authorList>
            <person name="Li T."/>
            <person name="Hu X."/>
            <person name="Zhang T."/>
            <person name="Song X."/>
            <person name="Zhang H."/>
            <person name="Dai N."/>
            <person name="Sheng W."/>
            <person name="Hou X."/>
            <person name="Wei L."/>
        </authorList>
    </citation>
    <scope>NUCLEOTIDE SEQUENCE</scope>
    <source>
        <strain evidence="1">G02</strain>
        <tissue evidence="1">Leaf</tissue>
    </source>
</reference>
<sequence>MVLGSDPFRYKIVRILRQGDKEPIKEYYTYRCEIFDSKTWRWREEKCIKVRYMELIIDFVATNNVVYWLTNEDNIIAFHEADELLYKFSLSIKVVQENNLYKCKRLVEYKGKLGLTFLTEDRKMALWPT</sequence>
<proteinExistence type="predicted"/>
<evidence type="ECO:0008006" key="2">
    <source>
        <dbReference type="Google" id="ProtNLM"/>
    </source>
</evidence>
<name>A0AAW2TTP4_SESRA</name>